<evidence type="ECO:0000256" key="5">
    <source>
        <dbReference type="ARBA" id="ARBA00022781"/>
    </source>
</evidence>
<evidence type="ECO:0000256" key="1">
    <source>
        <dbReference type="ARBA" id="ARBA00005513"/>
    </source>
</evidence>
<organism evidence="15 16">
    <name type="scientific">Candidatus Tanganyikabacteria bacterium</name>
    <dbReference type="NCBI Taxonomy" id="2961651"/>
    <lineage>
        <taxon>Bacteria</taxon>
        <taxon>Bacillati</taxon>
        <taxon>Candidatus Sericytochromatia</taxon>
        <taxon>Candidatus Tanganyikabacteria</taxon>
    </lineage>
</organism>
<accession>A0A937X653</accession>
<dbReference type="InterPro" id="IPR002146">
    <property type="entry name" value="ATP_synth_b/b'su_bac/chlpt"/>
</dbReference>
<evidence type="ECO:0000256" key="7">
    <source>
        <dbReference type="ARBA" id="ARBA00023065"/>
    </source>
</evidence>
<dbReference type="Proteomes" id="UP000703893">
    <property type="component" value="Unassembled WGS sequence"/>
</dbReference>
<dbReference type="GO" id="GO:0046933">
    <property type="term" value="F:proton-transporting ATP synthase activity, rotational mechanism"/>
    <property type="evidence" value="ECO:0007669"/>
    <property type="project" value="UniProtKB-UniRule"/>
</dbReference>
<comment type="caution">
    <text evidence="15">The sequence shown here is derived from an EMBL/GenBank/DDBJ whole genome shotgun (WGS) entry which is preliminary data.</text>
</comment>
<feature type="coiled-coil region" evidence="14">
    <location>
        <begin position="41"/>
        <end position="72"/>
    </location>
</feature>
<dbReference type="PANTHER" id="PTHR33445">
    <property type="entry name" value="ATP SYNTHASE SUBUNIT B', CHLOROPLASTIC"/>
    <property type="match status" value="1"/>
</dbReference>
<dbReference type="GO" id="GO:0045259">
    <property type="term" value="C:proton-transporting ATP synthase complex"/>
    <property type="evidence" value="ECO:0007669"/>
    <property type="project" value="UniProtKB-KW"/>
</dbReference>
<dbReference type="HAMAP" id="MF_01398">
    <property type="entry name" value="ATP_synth_b_bprime"/>
    <property type="match status" value="1"/>
</dbReference>
<dbReference type="GO" id="GO:0005886">
    <property type="term" value="C:plasma membrane"/>
    <property type="evidence" value="ECO:0007669"/>
    <property type="project" value="UniProtKB-SubCell"/>
</dbReference>
<dbReference type="Pfam" id="PF00430">
    <property type="entry name" value="ATP-synt_B"/>
    <property type="match status" value="1"/>
</dbReference>
<proteinExistence type="inferred from homology"/>
<protein>
    <recommendedName>
        <fullName evidence="12">ATP synthase subunit b</fullName>
    </recommendedName>
    <alternativeName>
        <fullName evidence="12">ATP synthase F(0) sector subunit b</fullName>
    </alternativeName>
    <alternativeName>
        <fullName evidence="12">ATPase subunit I</fullName>
    </alternativeName>
    <alternativeName>
        <fullName evidence="12">F-type ATPase subunit b</fullName>
        <shortName evidence="12">F-ATPase subunit b</shortName>
    </alternativeName>
</protein>
<comment type="subcellular location">
    <subcellularLocation>
        <location evidence="12">Cell membrane</location>
        <topology evidence="12">Single-pass membrane protein</topology>
    </subcellularLocation>
    <subcellularLocation>
        <location evidence="11">Endomembrane system</location>
        <topology evidence="11">Single-pass membrane protein</topology>
    </subcellularLocation>
</comment>
<evidence type="ECO:0000256" key="4">
    <source>
        <dbReference type="ARBA" id="ARBA00022692"/>
    </source>
</evidence>
<comment type="subunit">
    <text evidence="12">F-type ATPases have 2 components, F(1) - the catalytic core - and F(0) - the membrane proton channel. F(1) has five subunits: alpha(3), beta(3), gamma(1), delta(1), epsilon(1). F(0) has three main subunits: a(1), b(2) and c(10-14). The alpha and beta chains form an alternating ring which encloses part of the gamma chain. F(1) is attached to F(0) by a central stalk formed by the gamma and epsilon chains, while a peripheral stalk is formed by the delta and b chains.</text>
</comment>
<feature type="transmembrane region" description="Helical" evidence="12">
    <location>
        <begin position="6"/>
        <end position="27"/>
    </location>
</feature>
<keyword evidence="4 12" id="KW-0812">Transmembrane</keyword>
<evidence type="ECO:0000256" key="10">
    <source>
        <dbReference type="ARBA" id="ARBA00025198"/>
    </source>
</evidence>
<evidence type="ECO:0000256" key="8">
    <source>
        <dbReference type="ARBA" id="ARBA00023136"/>
    </source>
</evidence>
<keyword evidence="14" id="KW-0175">Coiled coil</keyword>
<evidence type="ECO:0000313" key="15">
    <source>
        <dbReference type="EMBL" id="MBM3276043.1"/>
    </source>
</evidence>
<keyword evidence="8 12" id="KW-0472">Membrane</keyword>
<evidence type="ECO:0000256" key="3">
    <source>
        <dbReference type="ARBA" id="ARBA00022547"/>
    </source>
</evidence>
<reference evidence="15 16" key="1">
    <citation type="submission" date="2019-03" db="EMBL/GenBank/DDBJ databases">
        <title>Lake Tanganyika Metagenome-Assembled Genomes (MAGs).</title>
        <authorList>
            <person name="Tran P."/>
        </authorList>
    </citation>
    <scope>NUCLEOTIDE SEQUENCE [LARGE SCALE GENOMIC DNA]</scope>
    <source>
        <strain evidence="15">K_DeepCast_65m_m2_236</strain>
    </source>
</reference>
<keyword evidence="12" id="KW-1003">Cell membrane</keyword>
<evidence type="ECO:0000256" key="11">
    <source>
        <dbReference type="ARBA" id="ARBA00037847"/>
    </source>
</evidence>
<dbReference type="GO" id="GO:0012505">
    <property type="term" value="C:endomembrane system"/>
    <property type="evidence" value="ECO:0007669"/>
    <property type="project" value="UniProtKB-SubCell"/>
</dbReference>
<dbReference type="GO" id="GO:0046961">
    <property type="term" value="F:proton-transporting ATPase activity, rotational mechanism"/>
    <property type="evidence" value="ECO:0007669"/>
    <property type="project" value="TreeGrafter"/>
</dbReference>
<comment type="function">
    <text evidence="12">Component of the F(0) channel, it forms part of the peripheral stalk, linking F(1) to F(0).</text>
</comment>
<evidence type="ECO:0000256" key="2">
    <source>
        <dbReference type="ARBA" id="ARBA00022448"/>
    </source>
</evidence>
<dbReference type="InterPro" id="IPR050059">
    <property type="entry name" value="ATP_synthase_B_chain"/>
</dbReference>
<dbReference type="PANTHER" id="PTHR33445:SF2">
    <property type="entry name" value="ATP SYNTHASE SUBUNIT B', CHLOROPLASTIC"/>
    <property type="match status" value="1"/>
</dbReference>
<evidence type="ECO:0000256" key="9">
    <source>
        <dbReference type="ARBA" id="ARBA00023310"/>
    </source>
</evidence>
<gene>
    <name evidence="12" type="primary">atpF</name>
    <name evidence="15" type="ORF">FJZ00_12900</name>
</gene>
<dbReference type="AlphaFoldDB" id="A0A937X653"/>
<keyword evidence="3 12" id="KW-0138">CF(0)</keyword>
<evidence type="ECO:0000256" key="14">
    <source>
        <dbReference type="SAM" id="Coils"/>
    </source>
</evidence>
<keyword evidence="2 12" id="KW-0813">Transport</keyword>
<evidence type="ECO:0000256" key="12">
    <source>
        <dbReference type="HAMAP-Rule" id="MF_01398"/>
    </source>
</evidence>
<keyword evidence="7 12" id="KW-0406">Ion transport</keyword>
<keyword evidence="6 12" id="KW-1133">Transmembrane helix</keyword>
<evidence type="ECO:0000313" key="16">
    <source>
        <dbReference type="Proteomes" id="UP000703893"/>
    </source>
</evidence>
<keyword evidence="9 12" id="KW-0066">ATP synthesis</keyword>
<evidence type="ECO:0000256" key="13">
    <source>
        <dbReference type="RuleBase" id="RU003848"/>
    </source>
</evidence>
<evidence type="ECO:0000256" key="6">
    <source>
        <dbReference type="ARBA" id="ARBA00022989"/>
    </source>
</evidence>
<keyword evidence="5 12" id="KW-0375">Hydrogen ion transport</keyword>
<sequence>MLSFNLTLIIQMVSFLMFAWLFNQVFFRPVVHHIQERDRYLAEEQATAERLIDEARKMRQEHDRRLREAQAVAQALVDTSVKESQARRSERLAKARAEAQEMILHARRVLESERKDVMGMLKSEVDGIAALIADQVLGARSGERSREGAQA</sequence>
<dbReference type="CDD" id="cd06503">
    <property type="entry name" value="ATP-synt_Fo_b"/>
    <property type="match status" value="1"/>
</dbReference>
<comment type="function">
    <text evidence="10 12">F(1)F(0) ATP synthase produces ATP from ADP in the presence of a proton or sodium gradient. F-type ATPases consist of two structural domains, F(1) containing the extramembraneous catalytic core and F(0) containing the membrane proton channel, linked together by a central stalk and a peripheral stalk. During catalysis, ATP synthesis in the catalytic domain of F(1) is coupled via a rotary mechanism of the central stalk subunits to proton translocation.</text>
</comment>
<dbReference type="EMBL" id="VGJX01000833">
    <property type="protein sequence ID" value="MBM3276043.1"/>
    <property type="molecule type" value="Genomic_DNA"/>
</dbReference>
<comment type="similarity">
    <text evidence="1 12 13">Belongs to the ATPase B chain family.</text>
</comment>
<name>A0A937X653_9BACT</name>